<dbReference type="EMBL" id="BAABDD010000001">
    <property type="protein sequence ID" value="GAA3725770.1"/>
    <property type="molecule type" value="Genomic_DNA"/>
</dbReference>
<dbReference type="RefSeq" id="WP_344966460.1">
    <property type="nucleotide sequence ID" value="NZ_BAABDD010000001.1"/>
</dbReference>
<gene>
    <name evidence="4" type="primary">cpaB</name>
    <name evidence="4" type="ORF">GCM10022402_03100</name>
</gene>
<feature type="domain" description="Flp pilus assembly protein RcpC/CpaB" evidence="3">
    <location>
        <begin position="113"/>
        <end position="215"/>
    </location>
</feature>
<accession>A0ABP7EVK7</accession>
<dbReference type="InterPro" id="IPR031571">
    <property type="entry name" value="RcpC_dom"/>
</dbReference>
<evidence type="ECO:0000256" key="2">
    <source>
        <dbReference type="SAM" id="Phobius"/>
    </source>
</evidence>
<feature type="region of interest" description="Disordered" evidence="1">
    <location>
        <begin position="230"/>
        <end position="250"/>
    </location>
</feature>
<keyword evidence="2" id="KW-1133">Transmembrane helix</keyword>
<feature type="transmembrane region" description="Helical" evidence="2">
    <location>
        <begin position="9"/>
        <end position="30"/>
    </location>
</feature>
<keyword evidence="2" id="KW-0472">Membrane</keyword>
<comment type="caution">
    <text evidence="4">The sequence shown here is derived from an EMBL/GenBank/DDBJ whole genome shotgun (WGS) entry which is preliminary data.</text>
</comment>
<organism evidence="4 5">
    <name type="scientific">Salinactinospora qingdaonensis</name>
    <dbReference type="NCBI Taxonomy" id="702744"/>
    <lineage>
        <taxon>Bacteria</taxon>
        <taxon>Bacillati</taxon>
        <taxon>Actinomycetota</taxon>
        <taxon>Actinomycetes</taxon>
        <taxon>Streptosporangiales</taxon>
        <taxon>Nocardiopsidaceae</taxon>
        <taxon>Salinactinospora</taxon>
    </lineage>
</organism>
<evidence type="ECO:0000313" key="5">
    <source>
        <dbReference type="Proteomes" id="UP001500908"/>
    </source>
</evidence>
<dbReference type="Proteomes" id="UP001500908">
    <property type="component" value="Unassembled WGS sequence"/>
</dbReference>
<evidence type="ECO:0000313" key="4">
    <source>
        <dbReference type="EMBL" id="GAA3725770.1"/>
    </source>
</evidence>
<proteinExistence type="predicted"/>
<protein>
    <submittedName>
        <fullName evidence="4">Flp pilus assembly protein CpaB</fullName>
    </submittedName>
</protein>
<dbReference type="NCBIfam" id="TIGR03177">
    <property type="entry name" value="pilus_cpaB"/>
    <property type="match status" value="1"/>
</dbReference>
<dbReference type="Pfam" id="PF16976">
    <property type="entry name" value="RcpC"/>
    <property type="match status" value="1"/>
</dbReference>
<keyword evidence="2" id="KW-0812">Transmembrane</keyword>
<evidence type="ECO:0000259" key="3">
    <source>
        <dbReference type="Pfam" id="PF16976"/>
    </source>
</evidence>
<evidence type="ECO:0000256" key="1">
    <source>
        <dbReference type="SAM" id="MobiDB-lite"/>
    </source>
</evidence>
<sequence>MNPRQRRGVVLMIVAGIGAIAVFFSVLSYVNSVQSRLGEYRTVMRLTQDVAAYEPVTSDMVEATQVPAGFFSETFITDLAEVGAEPGTEEIVAATPLKAGSMLQTSMLIPAPTLETGEREIAIMVDAETGVAGKVHQGSIVDIYGTYSASGNQPACAIRVLTEVQVLEIGEIQDQVDANTGQASGVVPVTFRLNATDALRLTYSEAFSGKLRLALVSQRGGGDPGIERFCSDTNLEEPASGGDTGAGGTP</sequence>
<keyword evidence="5" id="KW-1185">Reference proteome</keyword>
<dbReference type="InterPro" id="IPR017592">
    <property type="entry name" value="Pilus_assmbl_Flp-typ_CpaB"/>
</dbReference>
<name>A0ABP7EVK7_9ACTN</name>
<reference evidence="5" key="1">
    <citation type="journal article" date="2019" name="Int. J. Syst. Evol. Microbiol.">
        <title>The Global Catalogue of Microorganisms (GCM) 10K type strain sequencing project: providing services to taxonomists for standard genome sequencing and annotation.</title>
        <authorList>
            <consortium name="The Broad Institute Genomics Platform"/>
            <consortium name="The Broad Institute Genome Sequencing Center for Infectious Disease"/>
            <person name="Wu L."/>
            <person name="Ma J."/>
        </authorList>
    </citation>
    <scope>NUCLEOTIDE SEQUENCE [LARGE SCALE GENOMIC DNA]</scope>
    <source>
        <strain evidence="5">JCM 17137</strain>
    </source>
</reference>
<dbReference type="CDD" id="cd11614">
    <property type="entry name" value="SAF_CpaB_FlgA_like"/>
    <property type="match status" value="1"/>
</dbReference>